<keyword evidence="3" id="KW-1185">Reference proteome</keyword>
<comment type="caution">
    <text evidence="2">The sequence shown here is derived from an EMBL/GenBank/DDBJ whole genome shotgun (WGS) entry which is preliminary data.</text>
</comment>
<dbReference type="PaxDb" id="67767-A0A0J7NAJ2"/>
<dbReference type="AlphaFoldDB" id="A0A0J7NAJ2"/>
<evidence type="ECO:0000256" key="1">
    <source>
        <dbReference type="SAM" id="MobiDB-lite"/>
    </source>
</evidence>
<evidence type="ECO:0000313" key="2">
    <source>
        <dbReference type="EMBL" id="KMQ89620.1"/>
    </source>
</evidence>
<name>A0A0J7NAJ2_LASNI</name>
<dbReference type="Gene3D" id="2.40.70.10">
    <property type="entry name" value="Acid Proteases"/>
    <property type="match status" value="1"/>
</dbReference>
<feature type="compositionally biased region" description="Basic and acidic residues" evidence="1">
    <location>
        <begin position="20"/>
        <end position="32"/>
    </location>
</feature>
<dbReference type="EMBL" id="LBMM01007563">
    <property type="protein sequence ID" value="KMQ89620.1"/>
    <property type="molecule type" value="Genomic_DNA"/>
</dbReference>
<sequence length="277" mass="31329">MQEITASCNIQPKKSSPPLPRKDKIKEVKTSPEDLNSLKRKDLFCTYCRGKNHIKKDCSKLKKKRVSDSSQPDKHPSATSVAAVEVLNLRTLWKTFRIQLLNGTPIKIIGSVTTPVKLEVLPNSTLMVTFLVTESSSSSSRLILGCDFLNQHKIVITIDVTDENVFNRVQLFSEVASTEIIDCAPNEIEELLTDINIDFDSSVKQQLISTIKEVNDTHIPLVNDDYSVKINLKDESIFAFSPRRFAFAKKLQIREIVDDLLDRKIIKESNSQNIARE</sequence>
<gene>
    <name evidence="2" type="ORF">RF55_10732</name>
</gene>
<dbReference type="OrthoDB" id="420169at2759"/>
<dbReference type="Proteomes" id="UP000036403">
    <property type="component" value="Unassembled WGS sequence"/>
</dbReference>
<feature type="region of interest" description="Disordered" evidence="1">
    <location>
        <begin position="1"/>
        <end position="32"/>
    </location>
</feature>
<proteinExistence type="predicted"/>
<protein>
    <submittedName>
        <fullName evidence="2">Uncharacterized protein</fullName>
    </submittedName>
</protein>
<feature type="compositionally biased region" description="Polar residues" evidence="1">
    <location>
        <begin position="1"/>
        <end position="14"/>
    </location>
</feature>
<accession>A0A0J7NAJ2</accession>
<evidence type="ECO:0000313" key="3">
    <source>
        <dbReference type="Proteomes" id="UP000036403"/>
    </source>
</evidence>
<dbReference type="InterPro" id="IPR021109">
    <property type="entry name" value="Peptidase_aspartic_dom_sf"/>
</dbReference>
<reference evidence="2 3" key="1">
    <citation type="submission" date="2015-04" db="EMBL/GenBank/DDBJ databases">
        <title>Lasius niger genome sequencing.</title>
        <authorList>
            <person name="Konorov E.A."/>
            <person name="Nikitin M.A."/>
            <person name="Kirill M.V."/>
            <person name="Chang P."/>
        </authorList>
    </citation>
    <scope>NUCLEOTIDE SEQUENCE [LARGE SCALE GENOMIC DNA]</scope>
    <source>
        <tissue evidence="2">Whole</tissue>
    </source>
</reference>
<organism evidence="2 3">
    <name type="scientific">Lasius niger</name>
    <name type="common">Black garden ant</name>
    <dbReference type="NCBI Taxonomy" id="67767"/>
    <lineage>
        <taxon>Eukaryota</taxon>
        <taxon>Metazoa</taxon>
        <taxon>Ecdysozoa</taxon>
        <taxon>Arthropoda</taxon>
        <taxon>Hexapoda</taxon>
        <taxon>Insecta</taxon>
        <taxon>Pterygota</taxon>
        <taxon>Neoptera</taxon>
        <taxon>Endopterygota</taxon>
        <taxon>Hymenoptera</taxon>
        <taxon>Apocrita</taxon>
        <taxon>Aculeata</taxon>
        <taxon>Formicoidea</taxon>
        <taxon>Formicidae</taxon>
        <taxon>Formicinae</taxon>
        <taxon>Lasius</taxon>
        <taxon>Lasius</taxon>
    </lineage>
</organism>